<dbReference type="OrthoDB" id="6319282at2759"/>
<keyword evidence="3" id="KW-1185">Reference proteome</keyword>
<keyword evidence="1" id="KW-0732">Signal</keyword>
<name>A0A4S2L2Q5_OPIFE</name>
<evidence type="ECO:0000256" key="1">
    <source>
        <dbReference type="SAM" id="SignalP"/>
    </source>
</evidence>
<proteinExistence type="predicted"/>
<protein>
    <submittedName>
        <fullName evidence="2">Uncharacterized protein</fullName>
    </submittedName>
</protein>
<sequence length="102" mass="12034">MLLFVMLVTFSLLECFLTRRIPEYHLCMENCGDDPLDGSEDVIMCRDNCNEHELQRCKAKNVGDRVETRKCWKRALDRCIVNCGEEEDCVLFCHAFYPYKDE</sequence>
<dbReference type="Proteomes" id="UP000308267">
    <property type="component" value="Unassembled WGS sequence"/>
</dbReference>
<evidence type="ECO:0000313" key="2">
    <source>
        <dbReference type="EMBL" id="TGZ54728.1"/>
    </source>
</evidence>
<feature type="chain" id="PRO_5020441926" evidence="1">
    <location>
        <begin position="19"/>
        <end position="102"/>
    </location>
</feature>
<feature type="signal peptide" evidence="1">
    <location>
        <begin position="1"/>
        <end position="18"/>
    </location>
</feature>
<reference evidence="2 3" key="1">
    <citation type="journal article" date="2019" name="BMC Genomics">
        <title>New insights from Opisthorchis felineus genome: update on genomics of the epidemiologically important liver flukes.</title>
        <authorList>
            <person name="Ershov N.I."/>
            <person name="Mordvinov V.A."/>
            <person name="Prokhortchouk E.B."/>
            <person name="Pakharukova M.Y."/>
            <person name="Gunbin K.V."/>
            <person name="Ustyantsev K."/>
            <person name="Genaev M.A."/>
            <person name="Blinov A.G."/>
            <person name="Mazur A."/>
            <person name="Boulygina E."/>
            <person name="Tsygankova S."/>
            <person name="Khrameeva E."/>
            <person name="Chekanov N."/>
            <person name="Fan G."/>
            <person name="Xiao A."/>
            <person name="Zhang H."/>
            <person name="Xu X."/>
            <person name="Yang H."/>
            <person name="Solovyev V."/>
            <person name="Lee S.M."/>
            <person name="Liu X."/>
            <person name="Afonnikov D.A."/>
            <person name="Skryabin K.G."/>
        </authorList>
    </citation>
    <scope>NUCLEOTIDE SEQUENCE [LARGE SCALE GENOMIC DNA]</scope>
    <source>
        <strain evidence="2">AK-0245</strain>
        <tissue evidence="2">Whole organism</tissue>
    </source>
</reference>
<accession>A0A4S2L2Q5</accession>
<comment type="caution">
    <text evidence="2">The sequence shown here is derived from an EMBL/GenBank/DDBJ whole genome shotgun (WGS) entry which is preliminary data.</text>
</comment>
<dbReference type="EMBL" id="SJOL01009937">
    <property type="protein sequence ID" value="TGZ54728.1"/>
    <property type="molecule type" value="Genomic_DNA"/>
</dbReference>
<dbReference type="AlphaFoldDB" id="A0A4S2L2Q5"/>
<organism evidence="2 3">
    <name type="scientific">Opisthorchis felineus</name>
    <dbReference type="NCBI Taxonomy" id="147828"/>
    <lineage>
        <taxon>Eukaryota</taxon>
        <taxon>Metazoa</taxon>
        <taxon>Spiralia</taxon>
        <taxon>Lophotrochozoa</taxon>
        <taxon>Platyhelminthes</taxon>
        <taxon>Trematoda</taxon>
        <taxon>Digenea</taxon>
        <taxon>Opisthorchiida</taxon>
        <taxon>Opisthorchiata</taxon>
        <taxon>Opisthorchiidae</taxon>
        <taxon>Opisthorchis</taxon>
    </lineage>
</organism>
<gene>
    <name evidence="2" type="ORF">CRM22_010569</name>
</gene>
<evidence type="ECO:0000313" key="3">
    <source>
        <dbReference type="Proteomes" id="UP000308267"/>
    </source>
</evidence>